<gene>
    <name evidence="1" type="ORF">F751_0623</name>
</gene>
<evidence type="ECO:0000313" key="1">
    <source>
        <dbReference type="EMBL" id="KFM26755.1"/>
    </source>
</evidence>
<protein>
    <submittedName>
        <fullName evidence="1">Uncharacterized protein</fullName>
    </submittedName>
</protein>
<dbReference type="GeneID" id="23612014"/>
<evidence type="ECO:0000313" key="2">
    <source>
        <dbReference type="Proteomes" id="UP000028924"/>
    </source>
</evidence>
<dbReference type="Proteomes" id="UP000028924">
    <property type="component" value="Unassembled WGS sequence"/>
</dbReference>
<proteinExistence type="predicted"/>
<keyword evidence="2" id="KW-1185">Reference proteome</keyword>
<accession>A0A087SM01</accession>
<dbReference type="KEGG" id="apro:F751_0623"/>
<dbReference type="AlphaFoldDB" id="A0A087SM01"/>
<name>A0A087SM01_AUXPR</name>
<organism evidence="1 2">
    <name type="scientific">Auxenochlorella protothecoides</name>
    <name type="common">Green microalga</name>
    <name type="synonym">Chlorella protothecoides</name>
    <dbReference type="NCBI Taxonomy" id="3075"/>
    <lineage>
        <taxon>Eukaryota</taxon>
        <taxon>Viridiplantae</taxon>
        <taxon>Chlorophyta</taxon>
        <taxon>core chlorophytes</taxon>
        <taxon>Trebouxiophyceae</taxon>
        <taxon>Chlorellales</taxon>
        <taxon>Chlorellaceae</taxon>
        <taxon>Auxenochlorella</taxon>
    </lineage>
</organism>
<dbReference type="RefSeq" id="XP_011399697.1">
    <property type="nucleotide sequence ID" value="XM_011401395.1"/>
</dbReference>
<sequence length="156" mass="16344">MARLQGVVTTKPMPWNRQQASATRDVSGVPSEFQTRGLELFFQAARVHKAHGPHAVTPCRLGIDLPVIHQKEVCRQDPQMQGGCLEGGGVGLAQAAHGPLAAEEGPGQQVAEAEACFNLPPPGRVIAAGVQLVAGGGQTLQQLGHPWEQAVPGGLR</sequence>
<reference evidence="1 2" key="1">
    <citation type="journal article" date="2014" name="BMC Genomics">
        <title>Oil accumulation mechanisms of the oleaginous microalga Chlorella protothecoides revealed through its genome, transcriptomes, and proteomes.</title>
        <authorList>
            <person name="Gao C."/>
            <person name="Wang Y."/>
            <person name="Shen Y."/>
            <person name="Yan D."/>
            <person name="He X."/>
            <person name="Dai J."/>
            <person name="Wu Q."/>
        </authorList>
    </citation>
    <scope>NUCLEOTIDE SEQUENCE [LARGE SCALE GENOMIC DNA]</scope>
    <source>
        <strain evidence="1 2">0710</strain>
    </source>
</reference>
<dbReference type="EMBL" id="KL662133">
    <property type="protein sequence ID" value="KFM26755.1"/>
    <property type="molecule type" value="Genomic_DNA"/>
</dbReference>